<proteinExistence type="predicted"/>
<accession>A0A067CGS8</accession>
<dbReference type="AlphaFoldDB" id="A0A067CGS8"/>
<dbReference type="EMBL" id="KK583211">
    <property type="protein sequence ID" value="KDO28395.1"/>
    <property type="molecule type" value="Genomic_DNA"/>
</dbReference>
<evidence type="ECO:0000313" key="1">
    <source>
        <dbReference type="EMBL" id="KDO28395.1"/>
    </source>
</evidence>
<evidence type="ECO:0000313" key="2">
    <source>
        <dbReference type="Proteomes" id="UP000030745"/>
    </source>
</evidence>
<gene>
    <name evidence="1" type="ORF">SPRG_06633</name>
</gene>
<reference evidence="1 2" key="1">
    <citation type="journal article" date="2013" name="PLoS Genet.">
        <title>Distinctive expansion of potential virulence genes in the genome of the oomycete fish pathogen Saprolegnia parasitica.</title>
        <authorList>
            <person name="Jiang R.H."/>
            <person name="de Bruijn I."/>
            <person name="Haas B.J."/>
            <person name="Belmonte R."/>
            <person name="Lobach L."/>
            <person name="Christie J."/>
            <person name="van den Ackerveken G."/>
            <person name="Bottin A."/>
            <person name="Bulone V."/>
            <person name="Diaz-Moreno S.M."/>
            <person name="Dumas B."/>
            <person name="Fan L."/>
            <person name="Gaulin E."/>
            <person name="Govers F."/>
            <person name="Grenville-Briggs L.J."/>
            <person name="Horner N.R."/>
            <person name="Levin J.Z."/>
            <person name="Mammella M."/>
            <person name="Meijer H.J."/>
            <person name="Morris P."/>
            <person name="Nusbaum C."/>
            <person name="Oome S."/>
            <person name="Phillips A.J."/>
            <person name="van Rooyen D."/>
            <person name="Rzeszutek E."/>
            <person name="Saraiva M."/>
            <person name="Secombes C.J."/>
            <person name="Seidl M.F."/>
            <person name="Snel B."/>
            <person name="Stassen J.H."/>
            <person name="Sykes S."/>
            <person name="Tripathy S."/>
            <person name="van den Berg H."/>
            <person name="Vega-Arreguin J.C."/>
            <person name="Wawra S."/>
            <person name="Young S.K."/>
            <person name="Zeng Q."/>
            <person name="Dieguez-Uribeondo J."/>
            <person name="Russ C."/>
            <person name="Tyler B.M."/>
            <person name="van West P."/>
        </authorList>
    </citation>
    <scope>NUCLEOTIDE SEQUENCE [LARGE SCALE GENOMIC DNA]</scope>
    <source>
        <strain evidence="1 2">CBS 223.65</strain>
    </source>
</reference>
<dbReference type="RefSeq" id="XP_012200837.1">
    <property type="nucleotide sequence ID" value="XM_012345447.1"/>
</dbReference>
<dbReference type="Proteomes" id="UP000030745">
    <property type="component" value="Unassembled WGS sequence"/>
</dbReference>
<organism evidence="1 2">
    <name type="scientific">Saprolegnia parasitica (strain CBS 223.65)</name>
    <dbReference type="NCBI Taxonomy" id="695850"/>
    <lineage>
        <taxon>Eukaryota</taxon>
        <taxon>Sar</taxon>
        <taxon>Stramenopiles</taxon>
        <taxon>Oomycota</taxon>
        <taxon>Saprolegniomycetes</taxon>
        <taxon>Saprolegniales</taxon>
        <taxon>Saprolegniaceae</taxon>
        <taxon>Saprolegnia</taxon>
    </lineage>
</organism>
<dbReference type="KEGG" id="spar:SPRG_06633"/>
<dbReference type="VEuPathDB" id="FungiDB:SPRG_06633"/>
<dbReference type="OMA" id="CAQCAAF"/>
<sequence>MNPAIPAYEAAVDLLRRSMAIEDRAAADFMQQQQYAGDLDGSAAERRPTRDDVVAALLSIADDPPLALQRIAAPIPCMRDNLSFDRLERVDAALVDVLVATGRFDVALVSFKVDQQGGYTNFLSMVEPHPACGIPTNVASRLPDKRVHAYLGDVSRATPSCAIVFWPTPFRASIVGLDATLPLAQTAIDNVPGDRLGLSVRDLLLGVLSAVVLVQPQPTQLTAITRVFVQCNDVALDLRGVGICIHALLKSYGWIPLFSALQGLFERSKGAIDSLCRLLASLAGLTSGDDALCPPLEQPFVCELVKLLSGVLLGYLKDQNTRSNMHYWILLDWYIDKVAPHMPHGNWISLRLPPALVVVVDSYLFRPPFGDVLASSGLTLTDKLRSLSMGLVDAIARQPTLHRPKYLAAISTKINEVVTVLPSFRRIRGTLALNGWWHAAWRDRPTTISLQTAYVRDVLDAMHTLGHCDEALFTAMRHFSGRKVFIAGLLRFLQHPATAVASRVQSLVASYVFSIAPSFTVTDAFGRMRESKALAPSVKSVVDALHVLTLVAPHEVRTFGLAWAAALPETLDATRHALYSVVVEATKRLPHDTGLISDLAAQCLANFHKDRAPVPDVSNVVIDDIAVDVDHCAQCAAFVVFLRDGTRIEFEFAGLCEALLDEIASHQGQLGLHHDDVELIFPMTDDLFRVDVRGGNNSMGEAMRGPYVVRKRTTQVGRKMGLEHHIERLSHLHRDTKAVAKLQLLLQPVRAIEAADMNDAQPPLKRPRLDA</sequence>
<keyword evidence="2" id="KW-1185">Reference proteome</keyword>
<dbReference type="GeneID" id="24128968"/>
<protein>
    <submittedName>
        <fullName evidence="1">Uncharacterized protein</fullName>
    </submittedName>
</protein>
<dbReference type="OrthoDB" id="10619862at2759"/>
<name>A0A067CGS8_SAPPC</name>